<reference evidence="5" key="1">
    <citation type="submission" date="2022-09" db="EMBL/GenBank/DDBJ databases">
        <title>Intensive care unit water sources are persistently colonized with multi-drug resistant bacteria and are the site of extensive horizontal gene transfer of antibiotic resistance genes.</title>
        <authorList>
            <person name="Diorio-Toth L."/>
        </authorList>
    </citation>
    <scope>NUCLEOTIDE SEQUENCE</scope>
    <source>
        <strain evidence="5">GD03676</strain>
    </source>
</reference>
<dbReference type="GO" id="GO:0016788">
    <property type="term" value="F:hydrolase activity, acting on ester bonds"/>
    <property type="evidence" value="ECO:0007669"/>
    <property type="project" value="TreeGrafter"/>
</dbReference>
<sequence>MAEHIRFVLTGAVLALGVAASVNAQPGHARPMAAQPPELAIGVSAQQVQRYVLAAPDGGPEYRVSVWAPSGGKPPAAGYPVVYMLDGNAVFESLTRTASALPPGQSLQAVVVGIGYEDAQRFNVTARSYDYTPPSPGADAPRGSPRDPDAQGWAKPGGGADRFLGILQQRIQPLVERRYRVDAGNRTLYGHSYGGLFALHVALSRPQAFRHYVAASPSIWWNGRFILQSLAHPAAVPGADVDVTVMAGEEAQGRDDLPDSPESVVRALGHIPRVQASLRVFPGLGHGEMLPASLAATLRGYVR</sequence>
<feature type="chain" id="PRO_5041386468" evidence="4">
    <location>
        <begin position="25"/>
        <end position="303"/>
    </location>
</feature>
<accession>A0AA42W9J2</accession>
<comment type="caution">
    <text evidence="5">The sequence shown here is derived from an EMBL/GenBank/DDBJ whole genome shotgun (WGS) entry which is preliminary data.</text>
</comment>
<dbReference type="Proteomes" id="UP001161276">
    <property type="component" value="Unassembled WGS sequence"/>
</dbReference>
<evidence type="ECO:0000256" key="3">
    <source>
        <dbReference type="SAM" id="MobiDB-lite"/>
    </source>
</evidence>
<dbReference type="PANTHER" id="PTHR40841">
    <property type="entry name" value="SIDEROPHORE TRIACETYLFUSARININE C ESTERASE"/>
    <property type="match status" value="1"/>
</dbReference>
<feature type="region of interest" description="Disordered" evidence="3">
    <location>
        <begin position="127"/>
        <end position="155"/>
    </location>
</feature>
<dbReference type="InterPro" id="IPR029058">
    <property type="entry name" value="AB_hydrolase_fold"/>
</dbReference>
<evidence type="ECO:0000256" key="1">
    <source>
        <dbReference type="ARBA" id="ARBA00005622"/>
    </source>
</evidence>
<dbReference type="PANTHER" id="PTHR40841:SF2">
    <property type="entry name" value="SIDEROPHORE-DEGRADING ESTERASE (EUROFUNG)"/>
    <property type="match status" value="1"/>
</dbReference>
<dbReference type="RefSeq" id="WP_280026430.1">
    <property type="nucleotide sequence ID" value="NZ_JAOCKG010000003.1"/>
</dbReference>
<dbReference type="EMBL" id="JAOCKG010000003">
    <property type="protein sequence ID" value="MDH2050453.1"/>
    <property type="molecule type" value="Genomic_DNA"/>
</dbReference>
<keyword evidence="4" id="KW-0732">Signal</keyword>
<evidence type="ECO:0000313" key="5">
    <source>
        <dbReference type="EMBL" id="MDH2050453.1"/>
    </source>
</evidence>
<dbReference type="Pfam" id="PF00756">
    <property type="entry name" value="Esterase"/>
    <property type="match status" value="1"/>
</dbReference>
<feature type="signal peptide" evidence="4">
    <location>
        <begin position="1"/>
        <end position="24"/>
    </location>
</feature>
<organism evidence="5 6">
    <name type="scientific">Achromobacter marplatensis</name>
    <dbReference type="NCBI Taxonomy" id="470868"/>
    <lineage>
        <taxon>Bacteria</taxon>
        <taxon>Pseudomonadati</taxon>
        <taxon>Pseudomonadota</taxon>
        <taxon>Betaproteobacteria</taxon>
        <taxon>Burkholderiales</taxon>
        <taxon>Alcaligenaceae</taxon>
        <taxon>Achromobacter</taxon>
    </lineage>
</organism>
<gene>
    <name evidence="5" type="ORF">N5K24_08590</name>
</gene>
<protein>
    <submittedName>
        <fullName evidence="5">Alpha/beta hydrolase-fold protein</fullName>
    </submittedName>
</protein>
<evidence type="ECO:0000313" key="6">
    <source>
        <dbReference type="Proteomes" id="UP001161276"/>
    </source>
</evidence>
<dbReference type="AlphaFoldDB" id="A0AA42W9J2"/>
<dbReference type="InterPro" id="IPR000801">
    <property type="entry name" value="Esterase-like"/>
</dbReference>
<name>A0AA42W9J2_9BURK</name>
<comment type="similarity">
    <text evidence="1">Belongs to the esterase D family.</text>
</comment>
<dbReference type="InterPro" id="IPR052558">
    <property type="entry name" value="Siderophore_Hydrolase_D"/>
</dbReference>
<dbReference type="Gene3D" id="3.40.50.1820">
    <property type="entry name" value="alpha/beta hydrolase"/>
    <property type="match status" value="1"/>
</dbReference>
<dbReference type="SUPFAM" id="SSF53474">
    <property type="entry name" value="alpha/beta-Hydrolases"/>
    <property type="match status" value="1"/>
</dbReference>
<evidence type="ECO:0000256" key="2">
    <source>
        <dbReference type="ARBA" id="ARBA00022801"/>
    </source>
</evidence>
<evidence type="ECO:0000256" key="4">
    <source>
        <dbReference type="SAM" id="SignalP"/>
    </source>
</evidence>
<keyword evidence="2 5" id="KW-0378">Hydrolase</keyword>
<proteinExistence type="inferred from homology"/>